<feature type="non-terminal residue" evidence="1">
    <location>
        <position position="172"/>
    </location>
</feature>
<proteinExistence type="predicted"/>
<dbReference type="EMBL" id="JANBUH010002161">
    <property type="protein sequence ID" value="KAJ2740616.1"/>
    <property type="molecule type" value="Genomic_DNA"/>
</dbReference>
<dbReference type="Proteomes" id="UP001140011">
    <property type="component" value="Unassembled WGS sequence"/>
</dbReference>
<evidence type="ECO:0000313" key="2">
    <source>
        <dbReference type="Proteomes" id="UP001140011"/>
    </source>
</evidence>
<protein>
    <submittedName>
        <fullName evidence="1">Uncharacterized protein</fullName>
    </submittedName>
</protein>
<comment type="caution">
    <text evidence="1">The sequence shown here is derived from an EMBL/GenBank/DDBJ whole genome shotgun (WGS) entry which is preliminary data.</text>
</comment>
<keyword evidence="2" id="KW-1185">Reference proteome</keyword>
<dbReference type="OrthoDB" id="5569077at2759"/>
<sequence>MTGFMEAPTSGGQFKNMKALNKPLSRALPSLCEISLHGDGVDEQYGCIPIQQLIMQRLRGPKQLRALKIVSDCALCFDDYDDFLDKPVALERMYTNCEGFSGTMEMPAVLASNLIELSFSSTSVNHIWDDFEVDSGDLFSCLELSRLRSLNLNISMEHGLGPQESQESQESP</sequence>
<evidence type="ECO:0000313" key="1">
    <source>
        <dbReference type="EMBL" id="KAJ2740616.1"/>
    </source>
</evidence>
<name>A0A9W8GT25_9FUNG</name>
<gene>
    <name evidence="1" type="ORF">GGI19_007086</name>
</gene>
<dbReference type="AlphaFoldDB" id="A0A9W8GT25"/>
<accession>A0A9W8GT25</accession>
<reference evidence="1" key="1">
    <citation type="submission" date="2022-07" db="EMBL/GenBank/DDBJ databases">
        <title>Phylogenomic reconstructions and comparative analyses of Kickxellomycotina fungi.</title>
        <authorList>
            <person name="Reynolds N.K."/>
            <person name="Stajich J.E."/>
            <person name="Barry K."/>
            <person name="Grigoriev I.V."/>
            <person name="Crous P."/>
            <person name="Smith M.E."/>
        </authorList>
    </citation>
    <scope>NUCLEOTIDE SEQUENCE</scope>
    <source>
        <strain evidence="1">BCRC 34297</strain>
    </source>
</reference>
<organism evidence="1 2">
    <name type="scientific">Coemansia pectinata</name>
    <dbReference type="NCBI Taxonomy" id="1052879"/>
    <lineage>
        <taxon>Eukaryota</taxon>
        <taxon>Fungi</taxon>
        <taxon>Fungi incertae sedis</taxon>
        <taxon>Zoopagomycota</taxon>
        <taxon>Kickxellomycotina</taxon>
        <taxon>Kickxellomycetes</taxon>
        <taxon>Kickxellales</taxon>
        <taxon>Kickxellaceae</taxon>
        <taxon>Coemansia</taxon>
    </lineage>
</organism>